<dbReference type="SUPFAM" id="SSF55785">
    <property type="entry name" value="PYP-like sensor domain (PAS domain)"/>
    <property type="match status" value="1"/>
</dbReference>
<dbReference type="SUPFAM" id="SSF55781">
    <property type="entry name" value="GAF domain-like"/>
    <property type="match status" value="1"/>
</dbReference>
<dbReference type="InterPro" id="IPR000700">
    <property type="entry name" value="PAS-assoc_C"/>
</dbReference>
<dbReference type="FunFam" id="3.30.70.270:FF:000001">
    <property type="entry name" value="Diguanylate cyclase domain protein"/>
    <property type="match status" value="1"/>
</dbReference>
<evidence type="ECO:0000259" key="3">
    <source>
        <dbReference type="PROSITE" id="PS50112"/>
    </source>
</evidence>
<protein>
    <submittedName>
        <fullName evidence="7">Uncharacterized protein</fullName>
    </submittedName>
</protein>
<dbReference type="PROSITE" id="PS50112">
    <property type="entry name" value="PAS"/>
    <property type="match status" value="1"/>
</dbReference>
<dbReference type="EMBL" id="QUAH01000007">
    <property type="protein sequence ID" value="RFT15672.1"/>
    <property type="molecule type" value="Genomic_DNA"/>
</dbReference>
<dbReference type="AlphaFoldDB" id="A0A3E2BLZ3"/>
<evidence type="ECO:0000256" key="2">
    <source>
        <dbReference type="SAM" id="Phobius"/>
    </source>
</evidence>
<feature type="domain" description="PAC" evidence="4">
    <location>
        <begin position="353"/>
        <end position="405"/>
    </location>
</feature>
<feature type="transmembrane region" description="Helical" evidence="2">
    <location>
        <begin position="20"/>
        <end position="47"/>
    </location>
</feature>
<proteinExistence type="predicted"/>
<reference evidence="7 8" key="1">
    <citation type="submission" date="2018-08" db="EMBL/GenBank/DDBJ databases">
        <title>Genome analysis of the thermophilic bacterium of the candidate phylum Aminicenantes from deep subsurface aquifer revealed its physiology and ecological role.</title>
        <authorList>
            <person name="Kadnikov V.V."/>
            <person name="Mardanov A.V."/>
            <person name="Beletsky A.V."/>
            <person name="Karnachuk O.V."/>
            <person name="Ravin N.V."/>
        </authorList>
    </citation>
    <scope>NUCLEOTIDE SEQUENCE [LARGE SCALE GENOMIC DNA]</scope>
    <source>
        <strain evidence="7">BY38</strain>
    </source>
</reference>
<dbReference type="CDD" id="cd01949">
    <property type="entry name" value="GGDEF"/>
    <property type="match status" value="1"/>
</dbReference>
<sequence>MAEENRPGQSTLFSSLRKKIVFKFMLISFPFLIIISVLISILTPYWYRREALRALEDKGRSIALIAAHSLAPAVVFDDRQAMEEVFASLSQSPVVDYVFVFDSTGREVARYQRTREVIINPEEVRRSGLLPSNQHLNQYQQISVEGKAIGYVAIGLSLRDLNHLLGHIRRVIWLSAVIIFLLGLVIIYFLSRLVSRPLRQMARTAREIAGGNFSLRAEVQTSDEVGVLARSFNTMLDELEASLNKLKEARETLETRVEERTRELRDQVAQKEAIAQKLKESEELFRNMVETLGEGVVIVDRDENILFANQAARRIFNDFEGKLEGRNLKEFTSPQQFELIRDQTHRRRQGLRDVYDLELTLADGSRKTVIVNAAPEFDPNGQFVSTLAVMTEITERKKQELALSEAKQRLEEVITELEKRNEQNRLLLEMGDNFQIAGSEEEAIEVIKRYALKLFPEEGCLLYLRRDRGKFLELSCALKPPSPPVDLLEVNDCWALKKSMPSFFQDPEKDLLCPHLKGSLPPNQMAACLPLSSAGETLGLLVFFCCPEKSKSARGPDFLETSRQKKDLMLSFAQRTAMSLANIKLQQSLKEQSIRDPLTGLYNRRYLEETMDRELTRARRAGQPVSVIMADLDHFKKINDFYGHEAGDYFLQMIARTLQRAVRSEDIVCRYGGEEFTVIMPGLSLEKALARAEMILNSVRHLELVQGNTIIQNITISVGVASYPEHGERGLELVQAADLALLRAKKEGRNRVRAAGKDQGET</sequence>
<dbReference type="NCBIfam" id="TIGR00254">
    <property type="entry name" value="GGDEF"/>
    <property type="match status" value="1"/>
</dbReference>
<evidence type="ECO:0000259" key="5">
    <source>
        <dbReference type="PROSITE" id="PS50885"/>
    </source>
</evidence>
<dbReference type="SUPFAM" id="SSF158472">
    <property type="entry name" value="HAMP domain-like"/>
    <property type="match status" value="1"/>
</dbReference>
<dbReference type="Pfam" id="PF17152">
    <property type="entry name" value="CHASE8"/>
    <property type="match status" value="1"/>
</dbReference>
<evidence type="ECO:0000313" key="8">
    <source>
        <dbReference type="Proteomes" id="UP000257323"/>
    </source>
</evidence>
<dbReference type="InterPro" id="IPR035965">
    <property type="entry name" value="PAS-like_dom_sf"/>
</dbReference>
<dbReference type="InterPro" id="IPR029016">
    <property type="entry name" value="GAF-like_dom_sf"/>
</dbReference>
<dbReference type="SMART" id="SM00086">
    <property type="entry name" value="PAC"/>
    <property type="match status" value="1"/>
</dbReference>
<dbReference type="InterPro" id="IPR001610">
    <property type="entry name" value="PAC"/>
</dbReference>
<dbReference type="Pfam" id="PF00672">
    <property type="entry name" value="HAMP"/>
    <property type="match status" value="1"/>
</dbReference>
<dbReference type="SUPFAM" id="SSF55073">
    <property type="entry name" value="Nucleotide cyclase"/>
    <property type="match status" value="1"/>
</dbReference>
<feature type="coiled-coil region" evidence="1">
    <location>
        <begin position="229"/>
        <end position="284"/>
    </location>
</feature>
<keyword evidence="2" id="KW-0472">Membrane</keyword>
<dbReference type="CDD" id="cd06225">
    <property type="entry name" value="HAMP"/>
    <property type="match status" value="1"/>
</dbReference>
<feature type="domain" description="GGDEF" evidence="6">
    <location>
        <begin position="623"/>
        <end position="757"/>
    </location>
</feature>
<dbReference type="InterPro" id="IPR000014">
    <property type="entry name" value="PAS"/>
</dbReference>
<dbReference type="Pfam" id="PF00990">
    <property type="entry name" value="GGDEF"/>
    <property type="match status" value="1"/>
</dbReference>
<evidence type="ECO:0000259" key="4">
    <source>
        <dbReference type="PROSITE" id="PS50113"/>
    </source>
</evidence>
<evidence type="ECO:0000259" key="6">
    <source>
        <dbReference type="PROSITE" id="PS50887"/>
    </source>
</evidence>
<dbReference type="InterPro" id="IPR043128">
    <property type="entry name" value="Rev_trsase/Diguanyl_cyclase"/>
</dbReference>
<dbReference type="GO" id="GO:0052621">
    <property type="term" value="F:diguanylate cyclase activity"/>
    <property type="evidence" value="ECO:0007669"/>
    <property type="project" value="TreeGrafter"/>
</dbReference>
<dbReference type="NCBIfam" id="TIGR00229">
    <property type="entry name" value="sensory_box"/>
    <property type="match status" value="1"/>
</dbReference>
<dbReference type="InterPro" id="IPR003660">
    <property type="entry name" value="HAMP_dom"/>
</dbReference>
<dbReference type="SMART" id="SM00304">
    <property type="entry name" value="HAMP"/>
    <property type="match status" value="1"/>
</dbReference>
<dbReference type="PROSITE" id="PS50887">
    <property type="entry name" value="GGDEF"/>
    <property type="match status" value="1"/>
</dbReference>
<dbReference type="GO" id="GO:0016020">
    <property type="term" value="C:membrane"/>
    <property type="evidence" value="ECO:0007669"/>
    <property type="project" value="InterPro"/>
</dbReference>
<dbReference type="SMART" id="SM00091">
    <property type="entry name" value="PAS"/>
    <property type="match status" value="1"/>
</dbReference>
<dbReference type="Gene3D" id="3.30.70.270">
    <property type="match status" value="1"/>
</dbReference>
<dbReference type="Gene3D" id="6.10.340.10">
    <property type="match status" value="1"/>
</dbReference>
<feature type="domain" description="PAS" evidence="3">
    <location>
        <begin position="281"/>
        <end position="351"/>
    </location>
</feature>
<gene>
    <name evidence="7" type="ORF">OP8BY_0047</name>
</gene>
<dbReference type="PROSITE" id="PS50113">
    <property type="entry name" value="PAC"/>
    <property type="match status" value="1"/>
</dbReference>
<dbReference type="InterPro" id="IPR029787">
    <property type="entry name" value="Nucleotide_cyclase"/>
</dbReference>
<dbReference type="PANTHER" id="PTHR45138">
    <property type="entry name" value="REGULATORY COMPONENTS OF SENSORY TRANSDUCTION SYSTEM"/>
    <property type="match status" value="1"/>
</dbReference>
<dbReference type="CDD" id="cd00130">
    <property type="entry name" value="PAS"/>
    <property type="match status" value="1"/>
</dbReference>
<dbReference type="GO" id="GO:0007165">
    <property type="term" value="P:signal transduction"/>
    <property type="evidence" value="ECO:0007669"/>
    <property type="project" value="InterPro"/>
</dbReference>
<dbReference type="Gene3D" id="3.30.450.20">
    <property type="entry name" value="PAS domain"/>
    <property type="match status" value="1"/>
</dbReference>
<comment type="caution">
    <text evidence="7">The sequence shown here is derived from an EMBL/GenBank/DDBJ whole genome shotgun (WGS) entry which is preliminary data.</text>
</comment>
<dbReference type="Gene3D" id="3.30.450.40">
    <property type="match status" value="1"/>
</dbReference>
<dbReference type="InterPro" id="IPR000160">
    <property type="entry name" value="GGDEF_dom"/>
</dbReference>
<dbReference type="Proteomes" id="UP000257323">
    <property type="component" value="Unassembled WGS sequence"/>
</dbReference>
<dbReference type="Pfam" id="PF08448">
    <property type="entry name" value="PAS_4"/>
    <property type="match status" value="1"/>
</dbReference>
<dbReference type="InterPro" id="IPR013656">
    <property type="entry name" value="PAS_4"/>
</dbReference>
<feature type="transmembrane region" description="Helical" evidence="2">
    <location>
        <begin position="171"/>
        <end position="190"/>
    </location>
</feature>
<keyword evidence="2" id="KW-0812">Transmembrane</keyword>
<evidence type="ECO:0000313" key="7">
    <source>
        <dbReference type="EMBL" id="RFT15672.1"/>
    </source>
</evidence>
<feature type="domain" description="HAMP" evidence="5">
    <location>
        <begin position="192"/>
        <end position="244"/>
    </location>
</feature>
<dbReference type="InterPro" id="IPR033417">
    <property type="entry name" value="CHASE8"/>
</dbReference>
<evidence type="ECO:0000256" key="1">
    <source>
        <dbReference type="SAM" id="Coils"/>
    </source>
</evidence>
<accession>A0A3E2BLZ3</accession>
<keyword evidence="2" id="KW-1133">Transmembrane helix</keyword>
<keyword evidence="1" id="KW-0175">Coiled coil</keyword>
<organism evidence="7 8">
    <name type="scientific">Candidatus Saccharicenans subterraneus</name>
    <dbReference type="NCBI Taxonomy" id="2508984"/>
    <lineage>
        <taxon>Bacteria</taxon>
        <taxon>Candidatus Aminicenantota</taxon>
        <taxon>Candidatus Aminicenantia</taxon>
        <taxon>Candidatus Aminicenantales</taxon>
        <taxon>Candidatus Saccharicenantaceae</taxon>
        <taxon>Candidatus Saccharicenans</taxon>
    </lineage>
</organism>
<dbReference type="InterPro" id="IPR050469">
    <property type="entry name" value="Diguanylate_Cyclase"/>
</dbReference>
<name>A0A3E2BLZ3_9BACT</name>
<feature type="coiled-coil region" evidence="1">
    <location>
        <begin position="396"/>
        <end position="427"/>
    </location>
</feature>
<dbReference type="PANTHER" id="PTHR45138:SF9">
    <property type="entry name" value="DIGUANYLATE CYCLASE DGCM-RELATED"/>
    <property type="match status" value="1"/>
</dbReference>
<dbReference type="PROSITE" id="PS50885">
    <property type="entry name" value="HAMP"/>
    <property type="match status" value="1"/>
</dbReference>
<dbReference type="SMART" id="SM00267">
    <property type="entry name" value="GGDEF"/>
    <property type="match status" value="1"/>
</dbReference>